<dbReference type="InterPro" id="IPR027417">
    <property type="entry name" value="P-loop_NTPase"/>
</dbReference>
<dbReference type="GO" id="GO:0051782">
    <property type="term" value="P:negative regulation of cell division"/>
    <property type="evidence" value="ECO:0007669"/>
    <property type="project" value="TreeGrafter"/>
</dbReference>
<dbReference type="Gene3D" id="3.40.50.300">
    <property type="entry name" value="P-loop containing nucleotide triphosphate hydrolases"/>
    <property type="match status" value="1"/>
</dbReference>
<evidence type="ECO:0000259" key="2">
    <source>
        <dbReference type="Pfam" id="PF13614"/>
    </source>
</evidence>
<reference evidence="3 4" key="1">
    <citation type="submission" date="2020-07" db="EMBL/GenBank/DDBJ databases">
        <title>Sequencing the genomes of 1000 actinobacteria strains.</title>
        <authorList>
            <person name="Klenk H.-P."/>
        </authorList>
    </citation>
    <scope>NUCLEOTIDE SEQUENCE [LARGE SCALE GENOMIC DNA]</scope>
    <source>
        <strain evidence="3 4">DSM 23819</strain>
    </source>
</reference>
<dbReference type="GO" id="GO:0016887">
    <property type="term" value="F:ATP hydrolysis activity"/>
    <property type="evidence" value="ECO:0007669"/>
    <property type="project" value="TreeGrafter"/>
</dbReference>
<proteinExistence type="predicted"/>
<feature type="region of interest" description="Disordered" evidence="1">
    <location>
        <begin position="381"/>
        <end position="405"/>
    </location>
</feature>
<dbReference type="EMBL" id="JACCAA010000001">
    <property type="protein sequence ID" value="NYG58028.1"/>
    <property type="molecule type" value="Genomic_DNA"/>
</dbReference>
<dbReference type="GO" id="GO:0009898">
    <property type="term" value="C:cytoplasmic side of plasma membrane"/>
    <property type="evidence" value="ECO:0007669"/>
    <property type="project" value="TreeGrafter"/>
</dbReference>
<dbReference type="GO" id="GO:0005829">
    <property type="term" value="C:cytosol"/>
    <property type="evidence" value="ECO:0007669"/>
    <property type="project" value="TreeGrafter"/>
</dbReference>
<dbReference type="Pfam" id="PF13614">
    <property type="entry name" value="AAA_31"/>
    <property type="match status" value="1"/>
</dbReference>
<evidence type="ECO:0000256" key="1">
    <source>
        <dbReference type="SAM" id="MobiDB-lite"/>
    </source>
</evidence>
<dbReference type="AlphaFoldDB" id="A0A7Y9S0R7"/>
<feature type="domain" description="AAA" evidence="2">
    <location>
        <begin position="132"/>
        <end position="294"/>
    </location>
</feature>
<dbReference type="SUPFAM" id="SSF52540">
    <property type="entry name" value="P-loop containing nucleoside triphosphate hydrolases"/>
    <property type="match status" value="1"/>
</dbReference>
<dbReference type="InterPro" id="IPR050625">
    <property type="entry name" value="ParA/MinD_ATPase"/>
</dbReference>
<dbReference type="InterPro" id="IPR025669">
    <property type="entry name" value="AAA_dom"/>
</dbReference>
<comment type="caution">
    <text evidence="3">The sequence shown here is derived from an EMBL/GenBank/DDBJ whole genome shotgun (WGS) entry which is preliminary data.</text>
</comment>
<name>A0A7Y9S0R7_9ACTN</name>
<dbReference type="PANTHER" id="PTHR43384:SF13">
    <property type="entry name" value="SLR0110 PROTEIN"/>
    <property type="match status" value="1"/>
</dbReference>
<gene>
    <name evidence="3" type="ORF">BJ980_000951</name>
</gene>
<dbReference type="GO" id="GO:0005524">
    <property type="term" value="F:ATP binding"/>
    <property type="evidence" value="ECO:0007669"/>
    <property type="project" value="TreeGrafter"/>
</dbReference>
<protein>
    <submittedName>
        <fullName evidence="3">Pilus assembly protein CpaE</fullName>
    </submittedName>
</protein>
<dbReference type="PANTHER" id="PTHR43384">
    <property type="entry name" value="SEPTUM SITE-DETERMINING PROTEIN MIND HOMOLOG, CHLOROPLASTIC-RELATED"/>
    <property type="match status" value="1"/>
</dbReference>
<organism evidence="3 4">
    <name type="scientific">Nocardioides daedukensis</name>
    <dbReference type="NCBI Taxonomy" id="634462"/>
    <lineage>
        <taxon>Bacteria</taxon>
        <taxon>Bacillati</taxon>
        <taxon>Actinomycetota</taxon>
        <taxon>Actinomycetes</taxon>
        <taxon>Propionibacteriales</taxon>
        <taxon>Nocardioidaceae</taxon>
        <taxon>Nocardioides</taxon>
    </lineage>
</organism>
<evidence type="ECO:0000313" key="3">
    <source>
        <dbReference type="EMBL" id="NYG58028.1"/>
    </source>
</evidence>
<dbReference type="RefSeq" id="WP_179501231.1">
    <property type="nucleotide sequence ID" value="NZ_JACCAA010000001.1"/>
</dbReference>
<dbReference type="Proteomes" id="UP000540656">
    <property type="component" value="Unassembled WGS sequence"/>
</dbReference>
<evidence type="ECO:0000313" key="4">
    <source>
        <dbReference type="Proteomes" id="UP000540656"/>
    </source>
</evidence>
<sequence length="405" mass="43185">MPVIVDKDAEAVDRLSALLPSGSHSVDGTDTLHTWLAHHPSEYAVLIGPTVDLTDATNLSESLRYTRPSTSVVLVRDEVDTDVLYKAMQAGCRDVVRSSDAVGISGAVSRAQQLWSALHSGSQPSSGGHRGHIITVFSPKGGVGKTTTSVNLALALADKGARKVCLIDLDLAFGDVAITMQLFPAHTIEEAIGGEDVIDFTMVESLLTRHEQSLMVLAAPSLPDARDRVTATLVSRMMRTLREQFDYVVVDTCPNFDEQTLQALDETDDCVVVATLDVPTLKNVKVALETLDLLNIAQGSRHLVLNRADDAVGLDADKVEQILGMPITTMIPSSTDIAAATNAGKPIVISNPGHPASKAFNALAEKLAAGIGDNLNASVAPQAAAPAAKQHTEAERRGRWRRNKR</sequence>
<keyword evidence="4" id="KW-1185">Reference proteome</keyword>
<accession>A0A7Y9S0R7</accession>